<gene>
    <name evidence="2" type="ORF">QR98_0047950</name>
</gene>
<dbReference type="VEuPathDB" id="VectorBase:SSCA006659"/>
<name>A0A132A5T3_SARSC</name>
<dbReference type="OrthoDB" id="9976756at2759"/>
<dbReference type="AlphaFoldDB" id="A0A132A5T3"/>
<sequence>MSASSSILNEMTNQNAEIFINIYWPVKNRTEIQILNYQTAFDVIKQMLHNQVYAPISMNLKRNRSNSSFNLSRIEENTQYAYALRLICRNSKTNSDQIWIHPIENMMEFLNQNKHLIEKGWKLELRIRYLPSNLEEFYRNDYLSFKFLYEQVLEEFFSLELSTTKLLSNQDLILELGCYEIFRTHPYLTPQGLEKNSNWEALENDFHRIFPISFTNSMKESIWKVPIDLMIDPNVGIAYFISKSSPATIIVKSFDMIEEINIINQSTANRSLEKHSMIDLNAESRNVHSPTKKILLNLKIKNENDVLVISCPSLSMAQSIADLIDGYHRVVTNNPETIWLNQKQLSN</sequence>
<dbReference type="SUPFAM" id="SSF47031">
    <property type="entry name" value="Second domain of FERM"/>
    <property type="match status" value="1"/>
</dbReference>
<evidence type="ECO:0000259" key="1">
    <source>
        <dbReference type="Pfam" id="PF21477"/>
    </source>
</evidence>
<protein>
    <recommendedName>
        <fullName evidence="1">FAK1-like FERM domain-containing protein</fullName>
    </recommendedName>
</protein>
<evidence type="ECO:0000313" key="3">
    <source>
        <dbReference type="Proteomes" id="UP000616769"/>
    </source>
</evidence>
<organism evidence="2 3">
    <name type="scientific">Sarcoptes scabiei</name>
    <name type="common">Itch mite</name>
    <name type="synonym">Acarus scabiei</name>
    <dbReference type="NCBI Taxonomy" id="52283"/>
    <lineage>
        <taxon>Eukaryota</taxon>
        <taxon>Metazoa</taxon>
        <taxon>Ecdysozoa</taxon>
        <taxon>Arthropoda</taxon>
        <taxon>Chelicerata</taxon>
        <taxon>Arachnida</taxon>
        <taxon>Acari</taxon>
        <taxon>Acariformes</taxon>
        <taxon>Sarcoptiformes</taxon>
        <taxon>Astigmata</taxon>
        <taxon>Psoroptidia</taxon>
        <taxon>Sarcoptoidea</taxon>
        <taxon>Sarcoptidae</taxon>
        <taxon>Sarcoptinae</taxon>
        <taxon>Sarcoptes</taxon>
    </lineage>
</organism>
<dbReference type="InterPro" id="IPR049385">
    <property type="entry name" value="FAK1-like_FERM_C"/>
</dbReference>
<dbReference type="PANTHER" id="PTHR46221:SF9">
    <property type="entry name" value="NON-SPECIFIC PROTEIN-TYROSINE KINASE"/>
    <property type="match status" value="1"/>
</dbReference>
<proteinExistence type="predicted"/>
<dbReference type="EMBL" id="JXLN01010787">
    <property type="protein sequence ID" value="KPM06321.1"/>
    <property type="molecule type" value="Genomic_DNA"/>
</dbReference>
<dbReference type="Gene3D" id="2.30.29.30">
    <property type="entry name" value="Pleckstrin-homology domain (PH domain)/Phosphotyrosine-binding domain (PTB)"/>
    <property type="match status" value="1"/>
</dbReference>
<dbReference type="Proteomes" id="UP000616769">
    <property type="component" value="Unassembled WGS sequence"/>
</dbReference>
<feature type="domain" description="FAK1-like FERM" evidence="1">
    <location>
        <begin position="222"/>
        <end position="334"/>
    </location>
</feature>
<reference evidence="2 3" key="1">
    <citation type="journal article" date="2015" name="Parasit. Vectors">
        <title>Draft genome of the scabies mite.</title>
        <authorList>
            <person name="Rider S.D.Jr."/>
            <person name="Morgan M.S."/>
            <person name="Arlian L.G."/>
        </authorList>
    </citation>
    <scope>NUCLEOTIDE SEQUENCE [LARGE SCALE GENOMIC DNA]</scope>
    <source>
        <strain evidence="2">Arlian Lab</strain>
    </source>
</reference>
<dbReference type="Pfam" id="PF21477">
    <property type="entry name" value="FERM_C_FAK1"/>
    <property type="match status" value="1"/>
</dbReference>
<dbReference type="InterPro" id="IPR035963">
    <property type="entry name" value="FERM_2"/>
</dbReference>
<dbReference type="PANTHER" id="PTHR46221">
    <property type="entry name" value="FERM AND PDZ DOMAIN-CONTAINING PROTEIN FAMILY MEMBER"/>
    <property type="match status" value="1"/>
</dbReference>
<dbReference type="SUPFAM" id="SSF50729">
    <property type="entry name" value="PH domain-like"/>
    <property type="match status" value="1"/>
</dbReference>
<dbReference type="InterPro" id="IPR011993">
    <property type="entry name" value="PH-like_dom_sf"/>
</dbReference>
<evidence type="ECO:0000313" key="2">
    <source>
        <dbReference type="EMBL" id="KPM06321.1"/>
    </source>
</evidence>
<comment type="caution">
    <text evidence="2">The sequence shown here is derived from an EMBL/GenBank/DDBJ whole genome shotgun (WGS) entry which is preliminary data.</text>
</comment>
<accession>A0A132A5T3</accession>